<sequence length="237" mass="23176">MNSITQSFLNPVNYTPVGGMTGGASQAVPGQGGDVGKLLQDLSQLIDGQQNNAGGGNNVSQFLQDLAGVLGGQQGAQGAQGAQNPASPMGGQPGSMPSMGSAAGSPAGSATGSPTGASASNGLGTAGQGMHDIKINSKAGGDALHLQEDSQGNLYNASGNNVGHMGADGSVTLNSGATKEAAILETGHSNGKMDMAQRFGFAGNGLTNPETGDGGNKVFDSSQVSVSSGDLNQKNDV</sequence>
<feature type="compositionally biased region" description="Polar residues" evidence="1">
    <location>
        <begin position="219"/>
        <end position="237"/>
    </location>
</feature>
<feature type="region of interest" description="Disordered" evidence="1">
    <location>
        <begin position="199"/>
        <end position="237"/>
    </location>
</feature>
<evidence type="ECO:0000256" key="1">
    <source>
        <dbReference type="SAM" id="MobiDB-lite"/>
    </source>
</evidence>
<dbReference type="KEGG" id="phs:C2L64_39705"/>
<evidence type="ECO:0000313" key="3">
    <source>
        <dbReference type="EMBL" id="EIM99308.1"/>
    </source>
</evidence>
<name>A0AAN1MPH3_9BURK</name>
<dbReference type="Proteomes" id="UP000004980">
    <property type="component" value="Unassembled WGS sequence"/>
</dbReference>
<organism evidence="2 5">
    <name type="scientific">Paraburkholderia hospita</name>
    <dbReference type="NCBI Taxonomy" id="169430"/>
    <lineage>
        <taxon>Bacteria</taxon>
        <taxon>Pseudomonadati</taxon>
        <taxon>Pseudomonadota</taxon>
        <taxon>Betaproteobacteria</taxon>
        <taxon>Burkholderiales</taxon>
        <taxon>Burkholderiaceae</taxon>
        <taxon>Paraburkholderia</taxon>
    </lineage>
</organism>
<keyword evidence="4" id="KW-1185">Reference proteome</keyword>
<dbReference type="Proteomes" id="UP000236649">
    <property type="component" value="Chromosome 3"/>
</dbReference>
<dbReference type="RefSeq" id="WP_007583794.1">
    <property type="nucleotide sequence ID" value="NZ_AKAU01000101.1"/>
</dbReference>
<proteinExistence type="predicted"/>
<evidence type="ECO:0000313" key="5">
    <source>
        <dbReference type="Proteomes" id="UP000236649"/>
    </source>
</evidence>
<feature type="compositionally biased region" description="Low complexity" evidence="1">
    <location>
        <begin position="76"/>
        <end position="120"/>
    </location>
</feature>
<dbReference type="GeneID" id="55534426"/>
<accession>A0AAN1MPH3</accession>
<dbReference type="EMBL" id="AKAU01000101">
    <property type="protein sequence ID" value="EIM99308.1"/>
    <property type="molecule type" value="Genomic_DNA"/>
</dbReference>
<gene>
    <name evidence="2" type="ORF">C2L64_39705</name>
    <name evidence="3" type="ORF">WQE_19419</name>
</gene>
<evidence type="ECO:0000313" key="2">
    <source>
        <dbReference type="EMBL" id="AUT74381.1"/>
    </source>
</evidence>
<dbReference type="EMBL" id="CP026107">
    <property type="protein sequence ID" value="AUT74381.1"/>
    <property type="molecule type" value="Genomic_DNA"/>
</dbReference>
<protein>
    <submittedName>
        <fullName evidence="2">Uncharacterized protein</fullName>
    </submittedName>
</protein>
<reference evidence="3 4" key="1">
    <citation type="journal article" date="2012" name="J. Bacteriol.">
        <title>Draft Genome Sequence of the Soil Bacterium Burkholderia terrae Strain BS001, Which Interacts with Fungal Surface Structures.</title>
        <authorList>
            <person name="Nazir R."/>
            <person name="Hansen M.A."/>
            <person name="Sorensen S."/>
            <person name="van Elsas J.D."/>
        </authorList>
    </citation>
    <scope>NUCLEOTIDE SEQUENCE [LARGE SCALE GENOMIC DNA]</scope>
    <source>
        <strain evidence="3 4">BS001</strain>
    </source>
</reference>
<dbReference type="AlphaFoldDB" id="A0AAN1MPH3"/>
<feature type="region of interest" description="Disordered" evidence="1">
    <location>
        <begin position="73"/>
        <end position="134"/>
    </location>
</feature>
<reference evidence="2 5" key="2">
    <citation type="submission" date="2018-01" db="EMBL/GenBank/DDBJ databases">
        <title>Species boundaries and ecological features among Paraburkholderia terrae DSMZ17804T, P. hospita DSMZ17164T and P. caribensis DSMZ13236T.</title>
        <authorList>
            <person name="Pratama A.A."/>
        </authorList>
    </citation>
    <scope>NUCLEOTIDE SEQUENCE [LARGE SCALE GENOMIC DNA]</scope>
    <source>
        <strain evidence="2 5">DSM 17164</strain>
    </source>
</reference>
<evidence type="ECO:0000313" key="4">
    <source>
        <dbReference type="Proteomes" id="UP000004980"/>
    </source>
</evidence>